<dbReference type="InterPro" id="IPR025452">
    <property type="entry name" value="DUF4218"/>
</dbReference>
<dbReference type="PANTHER" id="PTHR48258:SF3">
    <property type="entry name" value="FK506-BINDING PROTEIN 4-LIKE ISOFORM X1"/>
    <property type="match status" value="1"/>
</dbReference>
<feature type="domain" description="DUF4218" evidence="4">
    <location>
        <begin position="360"/>
        <end position="408"/>
    </location>
</feature>
<feature type="domain" description="Transposase-associated" evidence="5">
    <location>
        <begin position="259"/>
        <end position="306"/>
    </location>
</feature>
<feature type="domain" description="DUF4216" evidence="3">
    <location>
        <begin position="545"/>
        <end position="616"/>
    </location>
</feature>
<evidence type="ECO:0000256" key="2">
    <source>
        <dbReference type="SAM" id="MobiDB-lite"/>
    </source>
</evidence>
<evidence type="ECO:0000259" key="5">
    <source>
        <dbReference type="Pfam" id="PF13963"/>
    </source>
</evidence>
<evidence type="ECO:0000259" key="3">
    <source>
        <dbReference type="Pfam" id="PF13952"/>
    </source>
</evidence>
<organism evidence="6 7">
    <name type="scientific">Chenopodium quinoa</name>
    <name type="common">Quinoa</name>
    <dbReference type="NCBI Taxonomy" id="63459"/>
    <lineage>
        <taxon>Eukaryota</taxon>
        <taxon>Viridiplantae</taxon>
        <taxon>Streptophyta</taxon>
        <taxon>Embryophyta</taxon>
        <taxon>Tracheophyta</taxon>
        <taxon>Spermatophyta</taxon>
        <taxon>Magnoliopsida</taxon>
        <taxon>eudicotyledons</taxon>
        <taxon>Gunneridae</taxon>
        <taxon>Pentapetalae</taxon>
        <taxon>Caryophyllales</taxon>
        <taxon>Chenopodiaceae</taxon>
        <taxon>Chenopodioideae</taxon>
        <taxon>Atripliceae</taxon>
        <taxon>Chenopodium</taxon>
    </lineage>
</organism>
<dbReference type="Gramene" id="AUR62041429-RA">
    <property type="protein sequence ID" value="AUR62041429-RA:cds"/>
    <property type="gene ID" value="AUR62041429"/>
</dbReference>
<evidence type="ECO:0008006" key="8">
    <source>
        <dbReference type="Google" id="ProtNLM"/>
    </source>
</evidence>
<dbReference type="InterPro" id="IPR025312">
    <property type="entry name" value="DUF4216"/>
</dbReference>
<evidence type="ECO:0000259" key="4">
    <source>
        <dbReference type="Pfam" id="PF13960"/>
    </source>
</evidence>
<dbReference type="PANTHER" id="PTHR48258">
    <property type="entry name" value="DUF4218 DOMAIN-CONTAINING PROTEIN-RELATED"/>
    <property type="match status" value="1"/>
</dbReference>
<dbReference type="Pfam" id="PF13952">
    <property type="entry name" value="DUF4216"/>
    <property type="match status" value="1"/>
</dbReference>
<evidence type="ECO:0000256" key="1">
    <source>
        <dbReference type="SAM" id="Coils"/>
    </source>
</evidence>
<dbReference type="InterPro" id="IPR029480">
    <property type="entry name" value="Transpos_assoc"/>
</dbReference>
<feature type="domain" description="Transposase-associated" evidence="5">
    <location>
        <begin position="3"/>
        <end position="76"/>
    </location>
</feature>
<keyword evidence="7" id="KW-1185">Reference proteome</keyword>
<sequence>MDRNWISTSKSGDPEYEAGVKEFIKFAVENSGGRSKPRCPCFMCHNCLNKRPNEILNNLSKWAFDKTYTRWIWHGEFRDIQDSGSGEKRDDVREVHNNNEGDRLEDMLHAIEFPVSRYSGRMDVMPYVEKHMSYLRKSNRRANEKSLAAEHSRSFISWLKDYVMKELIDSLTPFSNRLKSLAFGPDFSATYYSTYVINGCTFYTRFQDELNTMQNSGVTLESEAMHFASAKNKNPVCVYLCVIPTKFIISTLQCIWIRMGIEEFLNFAFCDFDDEDELSCPCKKCHFSEHKNKDEMRADLLGYGMMIHDALGHPDDNPFDKDDMSDDINISSNSHKEPKKPSLTHEQFEKLIKDAEQQLFLGKLKDYIRNKARPEGSIAKGYILEECLFFCSKYLHNVETKSNQQERNSDSVSDDYEGLSIFAPSGVSLGKEKSKCLTQEEWEKARDYVLKNCDEVQPFLREYEQGQNENEFSEWFRERVAKDLRSLSFGPLMGVERYNGYIANGFRFHIKALKERRTNQNSGILVEGASDARNLDYYGVLTEIISLQYLDGKRVVLFNSHWWDVSNFGKGIKVDKHNIVSVNTKRKLQTHEPFVLACQAQQVFYVRDGFDPNWLVAIRTQARHSYDVSSECTLNQDNQEDDLDACQQDEIRTPTMQSREEDGDIVQISDDTRDDIEELVIEATKDNEPKDEFMGRTKYFPTSSRNSQDNTHLGDNEDDQGVMAANTSTTLDSTSRRNENTASVEGFIELQEPVEPFSEDDEEANDNDLRSVQMVATQTSKAVVEASQHGRPTKKKRGNVCCRKLINLMPGEKLHVTFDKDCRPIGENSSLFTYFLGQTVRNRTCCPLGVPEWKNIEDHYIDFAWNVVLEKFTMDQPEMRKEFILRHMNALYRDYRRKLKAIYYDDPELINQSKLKNSIQEREDGHNNMSDEQIFKEILGEEKHGYLRAYGRNKSITNHFKEKPSRINLANQVIEIEKKADERVEEVKNAMEEKIEEKLAERDQMWEERFKKLCEKLGAPSANHDH</sequence>
<protein>
    <recommendedName>
        <fullName evidence="8">Transposase-associated domain-containing protein</fullName>
    </recommendedName>
</protein>
<feature type="coiled-coil region" evidence="1">
    <location>
        <begin position="973"/>
        <end position="1004"/>
    </location>
</feature>
<evidence type="ECO:0000313" key="6">
    <source>
        <dbReference type="EnsemblPlants" id="AUR62041429-RA:cds"/>
    </source>
</evidence>
<proteinExistence type="predicted"/>
<dbReference type="EnsemblPlants" id="AUR62041429-RA">
    <property type="protein sequence ID" value="AUR62041429-RA:cds"/>
    <property type="gene ID" value="AUR62041429"/>
</dbReference>
<accession>A0A803N6S1</accession>
<dbReference type="Proteomes" id="UP000596660">
    <property type="component" value="Unplaced"/>
</dbReference>
<keyword evidence="1" id="KW-0175">Coiled coil</keyword>
<dbReference type="AlphaFoldDB" id="A0A803N6S1"/>
<evidence type="ECO:0000313" key="7">
    <source>
        <dbReference type="Proteomes" id="UP000596660"/>
    </source>
</evidence>
<reference evidence="6" key="1">
    <citation type="journal article" date="2017" name="Nature">
        <title>The genome of Chenopodium quinoa.</title>
        <authorList>
            <person name="Jarvis D.E."/>
            <person name="Ho Y.S."/>
            <person name="Lightfoot D.J."/>
            <person name="Schmoeckel S.M."/>
            <person name="Li B."/>
            <person name="Borm T.J.A."/>
            <person name="Ohyanagi H."/>
            <person name="Mineta K."/>
            <person name="Michell C.T."/>
            <person name="Saber N."/>
            <person name="Kharbatia N.M."/>
            <person name="Rupper R.R."/>
            <person name="Sharp A.R."/>
            <person name="Dally N."/>
            <person name="Boughton B.A."/>
            <person name="Woo Y.H."/>
            <person name="Gao G."/>
            <person name="Schijlen E.G.W.M."/>
            <person name="Guo X."/>
            <person name="Momin A.A."/>
            <person name="Negrao S."/>
            <person name="Al-Babili S."/>
            <person name="Gehring C."/>
            <person name="Roessner U."/>
            <person name="Jung C."/>
            <person name="Murphy K."/>
            <person name="Arold S.T."/>
            <person name="Gojobori T."/>
            <person name="van der Linden C.G."/>
            <person name="van Loo E.N."/>
            <person name="Jellen E.N."/>
            <person name="Maughan P.J."/>
            <person name="Tester M."/>
        </authorList>
    </citation>
    <scope>NUCLEOTIDE SEQUENCE [LARGE SCALE GENOMIC DNA]</scope>
    <source>
        <strain evidence="6">cv. PI 614886</strain>
    </source>
</reference>
<name>A0A803N6S1_CHEQI</name>
<feature type="region of interest" description="Disordered" evidence="2">
    <location>
        <begin position="691"/>
        <end position="722"/>
    </location>
</feature>
<feature type="region of interest" description="Disordered" evidence="2">
    <location>
        <begin position="316"/>
        <end position="342"/>
    </location>
</feature>
<reference evidence="6" key="2">
    <citation type="submission" date="2021-03" db="UniProtKB">
        <authorList>
            <consortium name="EnsemblPlants"/>
        </authorList>
    </citation>
    <scope>IDENTIFICATION</scope>
</reference>
<feature type="compositionally biased region" description="Polar residues" evidence="2">
    <location>
        <begin position="700"/>
        <end position="713"/>
    </location>
</feature>
<dbReference type="Pfam" id="PF13963">
    <property type="entry name" value="Transpos_assoc"/>
    <property type="match status" value="2"/>
</dbReference>
<dbReference type="Pfam" id="PF13960">
    <property type="entry name" value="DUF4218"/>
    <property type="match status" value="1"/>
</dbReference>